<evidence type="ECO:0000313" key="3">
    <source>
        <dbReference type="Proteomes" id="UP000770661"/>
    </source>
</evidence>
<keyword evidence="3" id="KW-1185">Reference proteome</keyword>
<sequence length="311" mass="32989">MAPHHEVAAGGPARRLSGQGKTPQDGVRRDAGGPQHAVNPSVQVGVSAERLQRHAVVRPRRGTSGACVRAPTPQGGARPPTHHSNFTPTSGAVIVGGVEDGGVAARGDQLLTPSRHVSLHSSGRKTGAQVSVAGRLLLGTSAYPTSAPGYTHDSHPRCRGQHATPGNHHLSGLRGEMSPPQSANYIAEGVAATLPIAQGMQGPSPGPSHFPPPFTHQCVCCGATRHPTRPTSPGSPPHELVEENVDRLEKWFLEHFGRTVFAMGRTPLPEMTVPPHHVHLRPENRPPAVHVPASVPLHFFDEVRRQLDDEC</sequence>
<proteinExistence type="predicted"/>
<dbReference type="AlphaFoldDB" id="A0A8J4Y6S9"/>
<dbReference type="OrthoDB" id="6434442at2759"/>
<name>A0A8J4Y6S9_CHIOP</name>
<gene>
    <name evidence="2" type="ORF">GWK47_044350</name>
</gene>
<protein>
    <submittedName>
        <fullName evidence="2">Uncharacterized protein</fullName>
    </submittedName>
</protein>
<evidence type="ECO:0000256" key="1">
    <source>
        <dbReference type="SAM" id="MobiDB-lite"/>
    </source>
</evidence>
<feature type="region of interest" description="Disordered" evidence="1">
    <location>
        <begin position="1"/>
        <end position="88"/>
    </location>
</feature>
<evidence type="ECO:0000313" key="2">
    <source>
        <dbReference type="EMBL" id="KAG0722513.1"/>
    </source>
</evidence>
<organism evidence="2 3">
    <name type="scientific">Chionoecetes opilio</name>
    <name type="common">Atlantic snow crab</name>
    <name type="synonym">Cancer opilio</name>
    <dbReference type="NCBI Taxonomy" id="41210"/>
    <lineage>
        <taxon>Eukaryota</taxon>
        <taxon>Metazoa</taxon>
        <taxon>Ecdysozoa</taxon>
        <taxon>Arthropoda</taxon>
        <taxon>Crustacea</taxon>
        <taxon>Multicrustacea</taxon>
        <taxon>Malacostraca</taxon>
        <taxon>Eumalacostraca</taxon>
        <taxon>Eucarida</taxon>
        <taxon>Decapoda</taxon>
        <taxon>Pleocyemata</taxon>
        <taxon>Brachyura</taxon>
        <taxon>Eubrachyura</taxon>
        <taxon>Majoidea</taxon>
        <taxon>Majidae</taxon>
        <taxon>Chionoecetes</taxon>
    </lineage>
</organism>
<dbReference type="EMBL" id="JACEEZ010009450">
    <property type="protein sequence ID" value="KAG0722513.1"/>
    <property type="molecule type" value="Genomic_DNA"/>
</dbReference>
<dbReference type="Proteomes" id="UP000770661">
    <property type="component" value="Unassembled WGS sequence"/>
</dbReference>
<comment type="caution">
    <text evidence="2">The sequence shown here is derived from an EMBL/GenBank/DDBJ whole genome shotgun (WGS) entry which is preliminary data.</text>
</comment>
<reference evidence="2" key="1">
    <citation type="submission" date="2020-07" db="EMBL/GenBank/DDBJ databases">
        <title>The High-quality genome of the commercially important snow crab, Chionoecetes opilio.</title>
        <authorList>
            <person name="Jeong J.-H."/>
            <person name="Ryu S."/>
        </authorList>
    </citation>
    <scope>NUCLEOTIDE SEQUENCE</scope>
    <source>
        <strain evidence="2">MADBK_172401_WGS</strain>
        <tissue evidence="2">Digestive gland</tissue>
    </source>
</reference>
<accession>A0A8J4Y6S9</accession>